<evidence type="ECO:0000256" key="2">
    <source>
        <dbReference type="SAM" id="Phobius"/>
    </source>
</evidence>
<feature type="transmembrane region" description="Helical" evidence="2">
    <location>
        <begin position="163"/>
        <end position="184"/>
    </location>
</feature>
<organism evidence="3 4">
    <name type="scientific">Anabarilius grahami</name>
    <name type="common">Kanglang fish</name>
    <name type="synonym">Barilius grahami</name>
    <dbReference type="NCBI Taxonomy" id="495550"/>
    <lineage>
        <taxon>Eukaryota</taxon>
        <taxon>Metazoa</taxon>
        <taxon>Chordata</taxon>
        <taxon>Craniata</taxon>
        <taxon>Vertebrata</taxon>
        <taxon>Euteleostomi</taxon>
        <taxon>Actinopterygii</taxon>
        <taxon>Neopterygii</taxon>
        <taxon>Teleostei</taxon>
        <taxon>Ostariophysi</taxon>
        <taxon>Cypriniformes</taxon>
        <taxon>Xenocyprididae</taxon>
        <taxon>Xenocypridinae</taxon>
        <taxon>Xenocypridinae incertae sedis</taxon>
        <taxon>Anabarilius</taxon>
    </lineage>
</organism>
<dbReference type="Proteomes" id="UP000281406">
    <property type="component" value="Unassembled WGS sequence"/>
</dbReference>
<protein>
    <submittedName>
        <fullName evidence="3">Uncharacterized protein</fullName>
    </submittedName>
</protein>
<comment type="caution">
    <text evidence="3">The sequence shown here is derived from an EMBL/GenBank/DDBJ whole genome shotgun (WGS) entry which is preliminary data.</text>
</comment>
<reference evidence="3 4" key="1">
    <citation type="submission" date="2018-10" db="EMBL/GenBank/DDBJ databases">
        <title>Genome assembly for a Yunnan-Guizhou Plateau 3E fish, Anabarilius grahami (Regan), and its evolutionary and genetic applications.</title>
        <authorList>
            <person name="Jiang W."/>
        </authorList>
    </citation>
    <scope>NUCLEOTIDE SEQUENCE [LARGE SCALE GENOMIC DNA]</scope>
    <source>
        <strain evidence="3">AG-KIZ</strain>
        <tissue evidence="3">Muscle</tissue>
    </source>
</reference>
<evidence type="ECO:0000313" key="4">
    <source>
        <dbReference type="Proteomes" id="UP000281406"/>
    </source>
</evidence>
<evidence type="ECO:0000313" key="3">
    <source>
        <dbReference type="EMBL" id="ROK41043.1"/>
    </source>
</evidence>
<keyword evidence="2" id="KW-0472">Membrane</keyword>
<feature type="compositionally biased region" description="Basic and acidic residues" evidence="1">
    <location>
        <begin position="92"/>
        <end position="109"/>
    </location>
</feature>
<dbReference type="OrthoDB" id="5920062at2759"/>
<dbReference type="AlphaFoldDB" id="A0A3N0Y192"/>
<keyword evidence="2" id="KW-0812">Transmembrane</keyword>
<feature type="region of interest" description="Disordered" evidence="1">
    <location>
        <begin position="87"/>
        <end position="121"/>
    </location>
</feature>
<sequence length="248" mass="27747">MSLIGSQQSKCLFQLHPVEDRIHHAGMDGLLRNCATGCRVDEAFTMNDLVDSISADSSGLRCGHVQLRIVFITPVIGEVVDKSSRAHTSVTRVEHGRSPENEDTGDRQLGRRWKHGGSGETTKQQHMKVRWNLTALPERSQLAWERWRVVCLAALSVEDIEDIYLFGTVITGLLLIGLGFALVYRENRKTVTAVQNLTRLPVMIEQAVGRAVSTETGTINRNMDNIMEKLTALQRQIDRFGDQNGLRV</sequence>
<gene>
    <name evidence="3" type="ORF">DPX16_0750</name>
</gene>
<accession>A0A3N0Y192</accession>
<proteinExistence type="predicted"/>
<name>A0A3N0Y192_ANAGA</name>
<keyword evidence="4" id="KW-1185">Reference proteome</keyword>
<dbReference type="EMBL" id="RJVU01056895">
    <property type="protein sequence ID" value="ROK41043.1"/>
    <property type="molecule type" value="Genomic_DNA"/>
</dbReference>
<evidence type="ECO:0000256" key="1">
    <source>
        <dbReference type="SAM" id="MobiDB-lite"/>
    </source>
</evidence>
<keyword evidence="2" id="KW-1133">Transmembrane helix</keyword>